<dbReference type="PRINTS" id="PR00449">
    <property type="entry name" value="RASTRNSFRMNG"/>
</dbReference>
<dbReference type="PANTHER" id="PTHR45704">
    <property type="entry name" value="RAS-LIKE FAMILY MEMBER 11"/>
    <property type="match status" value="1"/>
</dbReference>
<reference evidence="6" key="1">
    <citation type="journal article" date="2023" name="G3 (Bethesda)">
        <title>Whole genome assembly and annotation of the endangered Caribbean coral Acropora cervicornis.</title>
        <authorList>
            <person name="Selwyn J.D."/>
            <person name="Vollmer S.V."/>
        </authorList>
    </citation>
    <scope>NUCLEOTIDE SEQUENCE</scope>
    <source>
        <strain evidence="6">K2</strain>
    </source>
</reference>
<feature type="region of interest" description="Disordered" evidence="5">
    <location>
        <begin position="78"/>
        <end position="111"/>
    </location>
</feature>
<dbReference type="AlphaFoldDB" id="A0AAD9UX49"/>
<proteinExistence type="inferred from homology"/>
<comment type="caution">
    <text evidence="6">The sequence shown here is derived from an EMBL/GenBank/DDBJ whole genome shotgun (WGS) entry which is preliminary data.</text>
</comment>
<dbReference type="InterPro" id="IPR027417">
    <property type="entry name" value="P-loop_NTPase"/>
</dbReference>
<dbReference type="Pfam" id="PF00071">
    <property type="entry name" value="Ras"/>
    <property type="match status" value="1"/>
</dbReference>
<organism evidence="6 7">
    <name type="scientific">Acropora cervicornis</name>
    <name type="common">Staghorn coral</name>
    <dbReference type="NCBI Taxonomy" id="6130"/>
    <lineage>
        <taxon>Eukaryota</taxon>
        <taxon>Metazoa</taxon>
        <taxon>Cnidaria</taxon>
        <taxon>Anthozoa</taxon>
        <taxon>Hexacorallia</taxon>
        <taxon>Scleractinia</taxon>
        <taxon>Astrocoeniina</taxon>
        <taxon>Acroporidae</taxon>
        <taxon>Acropora</taxon>
    </lineage>
</organism>
<keyword evidence="3" id="KW-0378">Hydrolase</keyword>
<dbReference type="EMBL" id="JARQWQ010000082">
    <property type="protein sequence ID" value="KAK2552947.1"/>
    <property type="molecule type" value="Genomic_DNA"/>
</dbReference>
<evidence type="ECO:0000313" key="6">
    <source>
        <dbReference type="EMBL" id="KAK2552947.1"/>
    </source>
</evidence>
<evidence type="ECO:0000256" key="5">
    <source>
        <dbReference type="SAM" id="MobiDB-lite"/>
    </source>
</evidence>
<dbReference type="SMART" id="SM00173">
    <property type="entry name" value="RAS"/>
    <property type="match status" value="1"/>
</dbReference>
<dbReference type="EC" id="3.6.5.2" evidence="2"/>
<gene>
    <name evidence="6" type="ORF">P5673_025903</name>
</gene>
<keyword evidence="7" id="KW-1185">Reference proteome</keyword>
<comment type="similarity">
    <text evidence="1">Belongs to the small GTPase superfamily. Ras family.</text>
</comment>
<evidence type="ECO:0000256" key="3">
    <source>
        <dbReference type="ARBA" id="ARBA00022801"/>
    </source>
</evidence>
<dbReference type="GO" id="GO:0005525">
    <property type="term" value="F:GTP binding"/>
    <property type="evidence" value="ECO:0007669"/>
    <property type="project" value="InterPro"/>
</dbReference>
<evidence type="ECO:0000256" key="4">
    <source>
        <dbReference type="ARBA" id="ARBA00048098"/>
    </source>
</evidence>
<evidence type="ECO:0000256" key="2">
    <source>
        <dbReference type="ARBA" id="ARBA00011984"/>
    </source>
</evidence>
<dbReference type="InterPro" id="IPR001806">
    <property type="entry name" value="Small_GTPase"/>
</dbReference>
<dbReference type="SUPFAM" id="SSF52540">
    <property type="entry name" value="P-loop containing nucleoside triphosphate hydrolases"/>
    <property type="match status" value="1"/>
</dbReference>
<accession>A0AAD9UX49</accession>
<name>A0AAD9UX49_ACRCE</name>
<dbReference type="Proteomes" id="UP001249851">
    <property type="component" value="Unassembled WGS sequence"/>
</dbReference>
<protein>
    <recommendedName>
        <fullName evidence="2">small monomeric GTPase</fullName>
        <ecNumber evidence="2">3.6.5.2</ecNumber>
    </recommendedName>
</protein>
<dbReference type="Gene3D" id="3.40.50.300">
    <property type="entry name" value="P-loop containing nucleotide triphosphate hydrolases"/>
    <property type="match status" value="1"/>
</dbReference>
<evidence type="ECO:0000256" key="1">
    <source>
        <dbReference type="ARBA" id="ARBA00008344"/>
    </source>
</evidence>
<dbReference type="InterPro" id="IPR051065">
    <property type="entry name" value="Ras-related_GTPase"/>
</dbReference>
<dbReference type="PROSITE" id="PS51421">
    <property type="entry name" value="RAS"/>
    <property type="match status" value="1"/>
</dbReference>
<dbReference type="GO" id="GO:0003925">
    <property type="term" value="F:G protein activity"/>
    <property type="evidence" value="ECO:0007669"/>
    <property type="project" value="UniProtKB-EC"/>
</dbReference>
<reference evidence="6" key="2">
    <citation type="journal article" date="2023" name="Science">
        <title>Genomic signatures of disease resistance in endangered staghorn corals.</title>
        <authorList>
            <person name="Vollmer S.V."/>
            <person name="Selwyn J.D."/>
            <person name="Despard B.A."/>
            <person name="Roesel C.L."/>
        </authorList>
    </citation>
    <scope>NUCLEOTIDE SEQUENCE</scope>
    <source>
        <strain evidence="6">K2</strain>
    </source>
</reference>
<comment type="catalytic activity">
    <reaction evidence="4">
        <text>GTP + H2O = GDP + phosphate + H(+)</text>
        <dbReference type="Rhea" id="RHEA:19669"/>
        <dbReference type="ChEBI" id="CHEBI:15377"/>
        <dbReference type="ChEBI" id="CHEBI:15378"/>
        <dbReference type="ChEBI" id="CHEBI:37565"/>
        <dbReference type="ChEBI" id="CHEBI:43474"/>
        <dbReference type="ChEBI" id="CHEBI:58189"/>
        <dbReference type="EC" id="3.6.5.2"/>
    </reaction>
</comment>
<dbReference type="PROSITE" id="PS51419">
    <property type="entry name" value="RAB"/>
    <property type="match status" value="1"/>
</dbReference>
<sequence length="127" mass="14567">MIEESRDRGDHRPLPFLLIGNKVDLEEHRTVAKSEGQALANRYEWLFHEASAAEYDGVDKSFCDLIRQIRAQRRVISSPDFASSCSDLDSQDDEGASEGKKKHKARKKLSDSSIHYKRKLFGPWHHS</sequence>
<evidence type="ECO:0000313" key="7">
    <source>
        <dbReference type="Proteomes" id="UP001249851"/>
    </source>
</evidence>